<sequence length="226" mass="25359">MTSHSSRKFQRSSGEREFSVNISNMDDDVLTTLKLLIIGESGVGKSSLLLRFTDDTFDPELAATIGVDFKVKTIAIDGNRAKLAIWDTAGQERFRTLTPSYYRGAQGVILVTKRDTFTKLENWLNELETYCTRNDLVKMLVGNKIDKENRLVDRNEGLKFARKHSMLFIEASAKTRDGVQCAFEELVEKILQTPGLWESSVQNHGVHLSDQDGQRQGSCGGYCSLV</sequence>
<dbReference type="InterPro" id="IPR001806">
    <property type="entry name" value="Small_GTPase"/>
</dbReference>
<dbReference type="OrthoDB" id="9989112at2759"/>
<dbReference type="EMBL" id="SRMA01027295">
    <property type="protein sequence ID" value="TRY56095.1"/>
    <property type="molecule type" value="Genomic_DNA"/>
</dbReference>
<dbReference type="InterPro" id="IPR050227">
    <property type="entry name" value="Rab"/>
</dbReference>
<dbReference type="PRINTS" id="PR00449">
    <property type="entry name" value="RASTRNSFRMNG"/>
</dbReference>
<dbReference type="SMART" id="SM00173">
    <property type="entry name" value="RAS"/>
    <property type="match status" value="1"/>
</dbReference>
<dbReference type="InterPro" id="IPR027417">
    <property type="entry name" value="P-loop_NTPase"/>
</dbReference>
<dbReference type="STRING" id="623744.A0A553MSE8"/>
<dbReference type="SMART" id="SM00175">
    <property type="entry name" value="RAB"/>
    <property type="match status" value="1"/>
</dbReference>
<reference evidence="14 15" key="1">
    <citation type="journal article" date="2019" name="Sci. Data">
        <title>Hybrid genome assembly and annotation of Danionella translucida.</title>
        <authorList>
            <person name="Kadobianskyi M."/>
            <person name="Schulze L."/>
            <person name="Schuelke M."/>
            <person name="Judkewitz B."/>
        </authorList>
    </citation>
    <scope>NUCLEOTIDE SEQUENCE [LARGE SCALE GENOMIC DNA]</scope>
    <source>
        <strain evidence="14 15">Bolton</strain>
    </source>
</reference>
<dbReference type="InterPro" id="IPR005225">
    <property type="entry name" value="Small_GTP-bd"/>
</dbReference>
<gene>
    <name evidence="14" type="ORF">DNTS_007819</name>
</gene>
<dbReference type="Gene3D" id="3.40.50.300">
    <property type="entry name" value="P-loop containing nucleotide triphosphate hydrolases"/>
    <property type="match status" value="1"/>
</dbReference>
<proteinExistence type="inferred from homology"/>
<dbReference type="GO" id="GO:0015031">
    <property type="term" value="P:protein transport"/>
    <property type="evidence" value="ECO:0007669"/>
    <property type="project" value="UniProtKB-KW"/>
</dbReference>
<dbReference type="SUPFAM" id="SSF52540">
    <property type="entry name" value="P-loop containing nucleoside triphosphate hydrolases"/>
    <property type="match status" value="1"/>
</dbReference>
<comment type="catalytic activity">
    <reaction evidence="13">
        <text>GTP + H2O = GDP + phosphate + H(+)</text>
        <dbReference type="Rhea" id="RHEA:19669"/>
        <dbReference type="ChEBI" id="CHEBI:15377"/>
        <dbReference type="ChEBI" id="CHEBI:15378"/>
        <dbReference type="ChEBI" id="CHEBI:37565"/>
        <dbReference type="ChEBI" id="CHEBI:43474"/>
        <dbReference type="ChEBI" id="CHEBI:58189"/>
        <dbReference type="EC" id="3.6.5.2"/>
    </reaction>
    <physiologicalReaction direction="left-to-right" evidence="13">
        <dbReference type="Rhea" id="RHEA:19670"/>
    </physiologicalReaction>
</comment>
<evidence type="ECO:0000256" key="6">
    <source>
        <dbReference type="ARBA" id="ARBA00022741"/>
    </source>
</evidence>
<comment type="similarity">
    <text evidence="2">Belongs to the small GTPase superfamily. Rab family.</text>
</comment>
<protein>
    <recommendedName>
        <fullName evidence="3">small monomeric GTPase</fullName>
        <ecNumber evidence="3">3.6.5.2</ecNumber>
    </recommendedName>
</protein>
<dbReference type="GO" id="GO:0005811">
    <property type="term" value="C:lipid droplet"/>
    <property type="evidence" value="ECO:0007669"/>
    <property type="project" value="UniProtKB-SubCell"/>
</dbReference>
<dbReference type="EC" id="3.6.5.2" evidence="3"/>
<name>A0A553MSE8_9TELE</name>
<dbReference type="CDD" id="cd01863">
    <property type="entry name" value="Rab18"/>
    <property type="match status" value="1"/>
</dbReference>
<dbReference type="PANTHER" id="PTHR47977">
    <property type="entry name" value="RAS-RELATED PROTEIN RAB"/>
    <property type="match status" value="1"/>
</dbReference>
<keyword evidence="5" id="KW-0551">Lipid droplet</keyword>
<evidence type="ECO:0000256" key="3">
    <source>
        <dbReference type="ARBA" id="ARBA00011984"/>
    </source>
</evidence>
<dbReference type="GO" id="GO:0005794">
    <property type="term" value="C:Golgi apparatus"/>
    <property type="evidence" value="ECO:0007669"/>
    <property type="project" value="UniProtKB-SubCell"/>
</dbReference>
<evidence type="ECO:0000256" key="12">
    <source>
        <dbReference type="ARBA" id="ARBA00024188"/>
    </source>
</evidence>
<evidence type="ECO:0000256" key="1">
    <source>
        <dbReference type="ARBA" id="ARBA00004502"/>
    </source>
</evidence>
<keyword evidence="15" id="KW-1185">Reference proteome</keyword>
<keyword evidence="10" id="KW-0449">Lipoprotein</keyword>
<dbReference type="SMART" id="SM00176">
    <property type="entry name" value="RAN"/>
    <property type="match status" value="1"/>
</dbReference>
<evidence type="ECO:0000256" key="5">
    <source>
        <dbReference type="ARBA" id="ARBA00022677"/>
    </source>
</evidence>
<dbReference type="PROSITE" id="PS00675">
    <property type="entry name" value="SIGMA54_INTERACT_1"/>
    <property type="match status" value="1"/>
</dbReference>
<evidence type="ECO:0000256" key="4">
    <source>
        <dbReference type="ARBA" id="ARBA00022448"/>
    </source>
</evidence>
<dbReference type="PROSITE" id="PS51421">
    <property type="entry name" value="RAS"/>
    <property type="match status" value="1"/>
</dbReference>
<keyword evidence="9" id="KW-0342">GTP-binding</keyword>
<dbReference type="Pfam" id="PF00071">
    <property type="entry name" value="Ras"/>
    <property type="match status" value="1"/>
</dbReference>
<keyword evidence="4" id="KW-0813">Transport</keyword>
<organism evidence="14 15">
    <name type="scientific">Danionella cerebrum</name>
    <dbReference type="NCBI Taxonomy" id="2873325"/>
    <lineage>
        <taxon>Eukaryota</taxon>
        <taxon>Metazoa</taxon>
        <taxon>Chordata</taxon>
        <taxon>Craniata</taxon>
        <taxon>Vertebrata</taxon>
        <taxon>Euteleostomi</taxon>
        <taxon>Actinopterygii</taxon>
        <taxon>Neopterygii</taxon>
        <taxon>Teleostei</taxon>
        <taxon>Ostariophysi</taxon>
        <taxon>Cypriniformes</taxon>
        <taxon>Danionidae</taxon>
        <taxon>Danioninae</taxon>
        <taxon>Danionella</taxon>
    </lineage>
</organism>
<evidence type="ECO:0000256" key="9">
    <source>
        <dbReference type="ARBA" id="ARBA00023134"/>
    </source>
</evidence>
<dbReference type="NCBIfam" id="TIGR00231">
    <property type="entry name" value="small_GTP"/>
    <property type="match status" value="1"/>
</dbReference>
<accession>A0A553MSE8</accession>
<keyword evidence="7" id="KW-0378">Hydrolase</keyword>
<evidence type="ECO:0000313" key="15">
    <source>
        <dbReference type="Proteomes" id="UP000316079"/>
    </source>
</evidence>
<dbReference type="Proteomes" id="UP000316079">
    <property type="component" value="Unassembled WGS sequence"/>
</dbReference>
<dbReference type="PROSITE" id="PS51419">
    <property type="entry name" value="RAB"/>
    <property type="match status" value="1"/>
</dbReference>
<evidence type="ECO:0000256" key="13">
    <source>
        <dbReference type="ARBA" id="ARBA00047660"/>
    </source>
</evidence>
<evidence type="ECO:0000313" key="14">
    <source>
        <dbReference type="EMBL" id="TRY56095.1"/>
    </source>
</evidence>
<dbReference type="AlphaFoldDB" id="A0A553MSE8"/>
<dbReference type="FunFam" id="3.40.50.300:FF:000430">
    <property type="entry name" value="Probable Ras-related protein Rab-18"/>
    <property type="match status" value="1"/>
</dbReference>
<dbReference type="GO" id="GO:0005525">
    <property type="term" value="F:GTP binding"/>
    <property type="evidence" value="ECO:0007669"/>
    <property type="project" value="UniProtKB-KW"/>
</dbReference>
<evidence type="ECO:0000256" key="7">
    <source>
        <dbReference type="ARBA" id="ARBA00022801"/>
    </source>
</evidence>
<evidence type="ECO:0000256" key="11">
    <source>
        <dbReference type="ARBA" id="ARBA00023289"/>
    </source>
</evidence>
<keyword evidence="8" id="KW-0653">Protein transport</keyword>
<comment type="caution">
    <text evidence="14">The sequence shown here is derived from an EMBL/GenBank/DDBJ whole genome shotgun (WGS) entry which is preliminary data.</text>
</comment>
<dbReference type="GO" id="GO:0003925">
    <property type="term" value="F:G protein activity"/>
    <property type="evidence" value="ECO:0007669"/>
    <property type="project" value="UniProtKB-EC"/>
</dbReference>
<evidence type="ECO:0000256" key="10">
    <source>
        <dbReference type="ARBA" id="ARBA00023288"/>
    </source>
</evidence>
<keyword evidence="11" id="KW-0636">Prenylation</keyword>
<dbReference type="SMART" id="SM00174">
    <property type="entry name" value="RHO"/>
    <property type="match status" value="1"/>
</dbReference>
<dbReference type="InterPro" id="IPR025662">
    <property type="entry name" value="Sigma_54_int_dom_ATP-bd_1"/>
</dbReference>
<evidence type="ECO:0000256" key="2">
    <source>
        <dbReference type="ARBA" id="ARBA00006270"/>
    </source>
</evidence>
<comment type="subcellular location">
    <subcellularLocation>
        <location evidence="12">Golgi apparatus</location>
        <location evidence="12">cis-Golgi network membrane</location>
    </subcellularLocation>
    <subcellularLocation>
        <location evidence="1">Lipid droplet</location>
    </subcellularLocation>
</comment>
<keyword evidence="6" id="KW-0547">Nucleotide-binding</keyword>
<evidence type="ECO:0000256" key="8">
    <source>
        <dbReference type="ARBA" id="ARBA00022927"/>
    </source>
</evidence>